<evidence type="ECO:0000313" key="4">
    <source>
        <dbReference type="Proteomes" id="UP000006352"/>
    </source>
</evidence>
<evidence type="ECO:0000256" key="1">
    <source>
        <dbReference type="SAM" id="MobiDB-lite"/>
    </source>
</evidence>
<organism evidence="3 4">
    <name type="scientific">Fibroporia radiculosa</name>
    <dbReference type="NCBI Taxonomy" id="599839"/>
    <lineage>
        <taxon>Eukaryota</taxon>
        <taxon>Fungi</taxon>
        <taxon>Dikarya</taxon>
        <taxon>Basidiomycota</taxon>
        <taxon>Agaricomycotina</taxon>
        <taxon>Agaricomycetes</taxon>
        <taxon>Polyporales</taxon>
        <taxon>Fibroporiaceae</taxon>
        <taxon>Fibroporia</taxon>
    </lineage>
</organism>
<dbReference type="GeneID" id="24097740"/>
<name>J4H384_9APHY</name>
<sequence>MAKSTRSKVKRHFRAKKRTEGVYAAVEAARLNRLHNKLKVLTTRDGEEDAHFPEEAADEQGAEQLGWSWFAHFGLYDPADVTPECLHALDALVHRTVPAASSGSSALRRRAGSDGAHASRAGGREYADAQFGHLFPSPPRLDVGSGAMADP</sequence>
<evidence type="ECO:0000259" key="2">
    <source>
        <dbReference type="Pfam" id="PF10338"/>
    </source>
</evidence>
<dbReference type="Pfam" id="PF10338">
    <property type="entry name" value="YBL028C_N"/>
    <property type="match status" value="1"/>
</dbReference>
<gene>
    <name evidence="3" type="ORF">FIBRA_04941</name>
</gene>
<feature type="domain" description="DUF2423" evidence="2">
    <location>
        <begin position="1"/>
        <end position="42"/>
    </location>
</feature>
<dbReference type="HOGENOM" id="CLU_1731493_0_0_1"/>
<protein>
    <recommendedName>
        <fullName evidence="2">DUF2423 domain-containing protein</fullName>
    </recommendedName>
</protein>
<reference evidence="3 4" key="1">
    <citation type="journal article" date="2012" name="Appl. Environ. Microbiol.">
        <title>Short-read sequencing for genomic analysis of the brown rot fungus Fibroporia radiculosa.</title>
        <authorList>
            <person name="Tang J.D."/>
            <person name="Perkins A.D."/>
            <person name="Sonstegard T.S."/>
            <person name="Schroeder S.G."/>
            <person name="Burgess S.C."/>
            <person name="Diehl S.V."/>
        </authorList>
    </citation>
    <scope>NUCLEOTIDE SEQUENCE [LARGE SCALE GENOMIC DNA]</scope>
    <source>
        <strain evidence="3 4">TFFH 294</strain>
    </source>
</reference>
<dbReference type="RefSeq" id="XP_012182112.1">
    <property type="nucleotide sequence ID" value="XM_012326722.1"/>
</dbReference>
<keyword evidence="4" id="KW-1185">Reference proteome</keyword>
<proteinExistence type="predicted"/>
<accession>J4H384</accession>
<dbReference type="InParanoid" id="J4H384"/>
<dbReference type="AlphaFoldDB" id="J4H384"/>
<dbReference type="STRING" id="599839.J4H384"/>
<dbReference type="EMBL" id="HE797094">
    <property type="protein sequence ID" value="CCM02829.1"/>
    <property type="molecule type" value="Genomic_DNA"/>
</dbReference>
<evidence type="ECO:0000313" key="3">
    <source>
        <dbReference type="EMBL" id="CCM02829.1"/>
    </source>
</evidence>
<feature type="region of interest" description="Disordered" evidence="1">
    <location>
        <begin position="100"/>
        <end position="120"/>
    </location>
</feature>
<dbReference type="OrthoDB" id="2802618at2759"/>
<dbReference type="InterPro" id="IPR019434">
    <property type="entry name" value="DUF2423"/>
</dbReference>
<dbReference type="Proteomes" id="UP000006352">
    <property type="component" value="Unassembled WGS sequence"/>
</dbReference>